<evidence type="ECO:0000256" key="6">
    <source>
        <dbReference type="ARBA" id="ARBA00022679"/>
    </source>
</evidence>
<dbReference type="GO" id="GO:0033862">
    <property type="term" value="F:UMP kinase activity"/>
    <property type="evidence" value="ECO:0007669"/>
    <property type="project" value="UniProtKB-EC"/>
</dbReference>
<dbReference type="NCBIfam" id="TIGR00496">
    <property type="entry name" value="frr"/>
    <property type="match status" value="1"/>
</dbReference>
<evidence type="ECO:0000256" key="12">
    <source>
        <dbReference type="ARBA" id="ARBA00047767"/>
    </source>
</evidence>
<evidence type="ECO:0000256" key="1">
    <source>
        <dbReference type="ARBA" id="ARBA00004496"/>
    </source>
</evidence>
<feature type="coiled-coil region" evidence="15">
    <location>
        <begin position="361"/>
        <end position="388"/>
    </location>
</feature>
<keyword evidence="9 14" id="KW-0067">ATP-binding</keyword>
<comment type="caution">
    <text evidence="18">The sequence shown here is derived from an EMBL/GenBank/DDBJ whole genome shotgun (WGS) entry which is preliminary data.</text>
</comment>
<dbReference type="FunFam" id="3.40.1160.10:FF:000001">
    <property type="entry name" value="Uridylate kinase"/>
    <property type="match status" value="1"/>
</dbReference>
<sequence length="421" mass="46246">MENKTTARNPKYHRILLKLSGEALAGDGHTGLDAAVLRLVAQEVKDVTAHGVQVAIVVGGGNLVRGADISARLGVDEVTAHHMGMLATVINALALQDIMEKEGLVTRVQTAIEMHQIAEPFIRRRAIRHLEKGRTVIFAGGTGSPYFTTDTAAALRAIEIEADALLMAKRGVGGVYDKDPNVHSDAVMFRQLGYMEVLNRDLKVMDATAVALCKDNNMDIVVFDVARPGNVTRTVLGEEVVIADAKARMQKAIEATKHEFASLRTGRASPALLEQIRVDYYGVPTPITQVATVTVPEPRLLMIHPWDKKIVKDVEKAILKSELGLVPSSDGVYVRVPIPSLTEERRRELVKVARKHAEEGRVAIRNVRREAKEMIEQLEDDGEVSEDESKRGLDELQKLTDKSIAEIDALLSAKDKEIMEL</sequence>
<dbReference type="FunFam" id="3.30.1360.40:FF:000001">
    <property type="entry name" value="Ribosome-recycling factor"/>
    <property type="match status" value="1"/>
</dbReference>
<evidence type="ECO:0000256" key="14">
    <source>
        <dbReference type="HAMAP-Rule" id="MF_01220"/>
    </source>
</evidence>
<dbReference type="Gene3D" id="1.10.132.20">
    <property type="entry name" value="Ribosome-recycling factor"/>
    <property type="match status" value="1"/>
</dbReference>
<reference evidence="18 19" key="1">
    <citation type="journal article" date="2019" name="Nat. Microbiol.">
        <title>Mediterranean grassland soil C-N compound turnover is dependent on rainfall and depth, and is mediated by genomically divergent microorganisms.</title>
        <authorList>
            <person name="Diamond S."/>
            <person name="Andeer P.F."/>
            <person name="Li Z."/>
            <person name="Crits-Christoph A."/>
            <person name="Burstein D."/>
            <person name="Anantharaman K."/>
            <person name="Lane K.R."/>
            <person name="Thomas B.C."/>
            <person name="Pan C."/>
            <person name="Northen T.R."/>
            <person name="Banfield J.F."/>
        </authorList>
    </citation>
    <scope>NUCLEOTIDE SEQUENCE [LARGE SCALE GENOMIC DNA]</scope>
    <source>
        <strain evidence="18">NP_4</strain>
    </source>
</reference>
<feature type="domain" description="Ribosome recycling factor" evidence="17">
    <location>
        <begin position="257"/>
        <end position="419"/>
    </location>
</feature>
<feature type="binding site" evidence="14">
    <location>
        <position position="61"/>
    </location>
    <ligand>
        <name>ATP</name>
        <dbReference type="ChEBI" id="CHEBI:30616"/>
    </ligand>
</feature>
<evidence type="ECO:0000256" key="13">
    <source>
        <dbReference type="HAMAP-Rule" id="MF_00040"/>
    </source>
</evidence>
<evidence type="ECO:0000256" key="9">
    <source>
        <dbReference type="ARBA" id="ARBA00022840"/>
    </source>
</evidence>
<dbReference type="InterPro" id="IPR015963">
    <property type="entry name" value="Uridylate_kinase_bac"/>
</dbReference>
<comment type="function">
    <text evidence="14">Catalyzes the reversible phosphorylation of UMP to UDP.</text>
</comment>
<comment type="caution">
    <text evidence="14">Lacks conserved residue(s) required for the propagation of feature annotation.</text>
</comment>
<dbReference type="NCBIfam" id="TIGR02075">
    <property type="entry name" value="pyrH_bact"/>
    <property type="match status" value="1"/>
</dbReference>
<dbReference type="PANTHER" id="PTHR42833">
    <property type="entry name" value="URIDYLATE KINASE"/>
    <property type="match status" value="1"/>
</dbReference>
<evidence type="ECO:0000256" key="2">
    <source>
        <dbReference type="ARBA" id="ARBA00004791"/>
    </source>
</evidence>
<evidence type="ECO:0000256" key="4">
    <source>
        <dbReference type="ARBA" id="ARBA00007614"/>
    </source>
</evidence>
<comment type="subunit">
    <text evidence="14">Homohexamer.</text>
</comment>
<dbReference type="Gene3D" id="3.40.1160.10">
    <property type="entry name" value="Acetylglutamate kinase-like"/>
    <property type="match status" value="1"/>
</dbReference>
<dbReference type="Gene3D" id="3.30.1360.40">
    <property type="match status" value="1"/>
</dbReference>
<comment type="function">
    <text evidence="13">Responsible for the release of ribosomes from messenger RNA at the termination of protein biosynthesis. May increase the efficiency of translation by recycling ribosomes from one round of translation to another.</text>
</comment>
<keyword evidence="8 14" id="KW-0418">Kinase</keyword>
<feature type="binding site" evidence="14">
    <location>
        <position position="65"/>
    </location>
    <ligand>
        <name>ATP</name>
        <dbReference type="ChEBI" id="CHEBI:30616"/>
    </ligand>
</feature>
<feature type="binding site" evidence="14">
    <location>
        <begin position="18"/>
        <end position="21"/>
    </location>
    <ligand>
        <name>ATP</name>
        <dbReference type="ChEBI" id="CHEBI:30616"/>
    </ligand>
</feature>
<keyword evidence="10 13" id="KW-0648">Protein biosynthesis</keyword>
<dbReference type="CDD" id="cd04254">
    <property type="entry name" value="AAK_UMPK-PyrH-Ec"/>
    <property type="match status" value="1"/>
</dbReference>
<comment type="similarity">
    <text evidence="3 13">Belongs to the RRF family.</text>
</comment>
<dbReference type="InterPro" id="IPR001048">
    <property type="entry name" value="Asp/Glu/Uridylate_kinase"/>
</dbReference>
<evidence type="ECO:0000256" key="8">
    <source>
        <dbReference type="ARBA" id="ARBA00022777"/>
    </source>
</evidence>
<organism evidence="18 19">
    <name type="scientific">Candidatus Segetimicrobium genomatis</name>
    <dbReference type="NCBI Taxonomy" id="2569760"/>
    <lineage>
        <taxon>Bacteria</taxon>
        <taxon>Bacillati</taxon>
        <taxon>Candidatus Sysuimicrobiota</taxon>
        <taxon>Candidatus Sysuimicrobiia</taxon>
        <taxon>Candidatus Sysuimicrobiales</taxon>
        <taxon>Candidatus Segetimicrobiaceae</taxon>
        <taxon>Candidatus Segetimicrobium</taxon>
    </lineage>
</organism>
<feature type="binding site" evidence="14">
    <location>
        <position position="176"/>
    </location>
    <ligand>
        <name>ATP</name>
        <dbReference type="ChEBI" id="CHEBI:30616"/>
    </ligand>
</feature>
<dbReference type="GO" id="GO:0006415">
    <property type="term" value="P:translational termination"/>
    <property type="evidence" value="ECO:0007669"/>
    <property type="project" value="UniProtKB-UniRule"/>
</dbReference>
<feature type="domain" description="Aspartate/glutamate/uridylate kinase" evidence="16">
    <location>
        <begin position="14"/>
        <end position="224"/>
    </location>
</feature>
<dbReference type="Pfam" id="PF00696">
    <property type="entry name" value="AA_kinase"/>
    <property type="match status" value="1"/>
</dbReference>
<keyword evidence="15" id="KW-0175">Coiled coil</keyword>
<dbReference type="InterPro" id="IPR036393">
    <property type="entry name" value="AceGlu_kinase-like_sf"/>
</dbReference>
<evidence type="ECO:0000256" key="11">
    <source>
        <dbReference type="ARBA" id="ARBA00022975"/>
    </source>
</evidence>
<keyword evidence="11 14" id="KW-0665">Pyrimidine biosynthesis</keyword>
<evidence type="ECO:0000256" key="15">
    <source>
        <dbReference type="SAM" id="Coils"/>
    </source>
</evidence>
<dbReference type="SUPFAM" id="SSF55194">
    <property type="entry name" value="Ribosome recycling factor, RRF"/>
    <property type="match status" value="1"/>
</dbReference>
<feature type="binding site" evidence="14">
    <location>
        <position position="179"/>
    </location>
    <ligand>
        <name>ATP</name>
        <dbReference type="ChEBI" id="CHEBI:30616"/>
    </ligand>
</feature>
<dbReference type="EC" id="2.7.4.22" evidence="14"/>
<dbReference type="InterPro" id="IPR023584">
    <property type="entry name" value="Ribosome_recyc_fac_dom"/>
</dbReference>
<protein>
    <recommendedName>
        <fullName evidence="13 14">Multifunctional fusion protein</fullName>
    </recommendedName>
    <domain>
        <recommendedName>
            <fullName evidence="14">Uridylate kinase</fullName>
            <shortName evidence="14">UK</shortName>
            <ecNumber evidence="14">2.7.4.22</ecNumber>
        </recommendedName>
        <alternativeName>
            <fullName evidence="14">Uridine monophosphate kinase</fullName>
            <shortName evidence="14">UMP kinase</shortName>
            <shortName evidence="14">UMPK</shortName>
        </alternativeName>
    </domain>
    <domain>
        <recommendedName>
            <fullName evidence="13">Ribosome-recycling factor</fullName>
            <shortName evidence="13">RRF</shortName>
        </recommendedName>
        <alternativeName>
            <fullName evidence="13">Ribosome-releasing factor</fullName>
        </alternativeName>
    </domain>
</protein>
<dbReference type="InterPro" id="IPR036191">
    <property type="entry name" value="RRF_sf"/>
</dbReference>
<accession>A0A537L423</accession>
<dbReference type="HAMAP" id="MF_01220_B">
    <property type="entry name" value="PyrH_B"/>
    <property type="match status" value="1"/>
</dbReference>
<dbReference type="UniPathway" id="UPA00159">
    <property type="reaction ID" value="UER00275"/>
</dbReference>
<comment type="similarity">
    <text evidence="4 14">Belongs to the UMP kinase family.</text>
</comment>
<dbReference type="EMBL" id="VBAL01000076">
    <property type="protein sequence ID" value="TMJ02656.1"/>
    <property type="molecule type" value="Genomic_DNA"/>
</dbReference>
<comment type="subcellular location">
    <subcellularLocation>
        <location evidence="1 13">Cytoplasm</location>
    </subcellularLocation>
</comment>
<keyword evidence="7 14" id="KW-0547">Nucleotide-binding</keyword>
<comment type="activity regulation">
    <text evidence="14">Inhibited by UTP.</text>
</comment>
<dbReference type="AlphaFoldDB" id="A0A537L423"/>
<evidence type="ECO:0000256" key="10">
    <source>
        <dbReference type="ARBA" id="ARBA00022917"/>
    </source>
</evidence>
<evidence type="ECO:0000313" key="19">
    <source>
        <dbReference type="Proteomes" id="UP000319353"/>
    </source>
</evidence>
<feature type="binding site" evidence="14">
    <location>
        <position position="60"/>
    </location>
    <ligand>
        <name>UMP</name>
        <dbReference type="ChEBI" id="CHEBI:57865"/>
    </ligand>
</feature>
<dbReference type="GO" id="GO:0005524">
    <property type="term" value="F:ATP binding"/>
    <property type="evidence" value="ECO:0007669"/>
    <property type="project" value="UniProtKB-KW"/>
</dbReference>
<comment type="catalytic activity">
    <reaction evidence="12 14">
        <text>UMP + ATP = UDP + ADP</text>
        <dbReference type="Rhea" id="RHEA:24400"/>
        <dbReference type="ChEBI" id="CHEBI:30616"/>
        <dbReference type="ChEBI" id="CHEBI:57865"/>
        <dbReference type="ChEBI" id="CHEBI:58223"/>
        <dbReference type="ChEBI" id="CHEBI:456216"/>
        <dbReference type="EC" id="2.7.4.22"/>
    </reaction>
</comment>
<dbReference type="FunFam" id="1.10.132.20:FF:000001">
    <property type="entry name" value="Ribosome-recycling factor"/>
    <property type="match status" value="1"/>
</dbReference>
<keyword evidence="6 14" id="KW-0808">Transferase</keyword>
<dbReference type="CDD" id="cd00520">
    <property type="entry name" value="RRF"/>
    <property type="match status" value="1"/>
</dbReference>
<dbReference type="Proteomes" id="UP000319353">
    <property type="component" value="Unassembled WGS sequence"/>
</dbReference>
<evidence type="ECO:0000256" key="3">
    <source>
        <dbReference type="ARBA" id="ARBA00005912"/>
    </source>
</evidence>
<dbReference type="GO" id="GO:0044210">
    <property type="term" value="P:'de novo' CTP biosynthetic process"/>
    <property type="evidence" value="ECO:0007669"/>
    <property type="project" value="UniProtKB-UniRule"/>
</dbReference>
<dbReference type="HAMAP" id="MF_00040">
    <property type="entry name" value="RRF"/>
    <property type="match status" value="1"/>
</dbReference>
<dbReference type="GO" id="GO:0005737">
    <property type="term" value="C:cytoplasm"/>
    <property type="evidence" value="ECO:0007669"/>
    <property type="project" value="UniProtKB-SubCell"/>
</dbReference>
<proteinExistence type="inferred from homology"/>
<comment type="pathway">
    <text evidence="2 14">Pyrimidine metabolism; CTP biosynthesis via de novo pathway; UDP from UMP (UMPK route): step 1/1.</text>
</comment>
<evidence type="ECO:0000259" key="17">
    <source>
        <dbReference type="Pfam" id="PF01765"/>
    </source>
</evidence>
<dbReference type="PANTHER" id="PTHR42833:SF4">
    <property type="entry name" value="URIDYLATE KINASE PUMPKIN, CHLOROPLASTIC"/>
    <property type="match status" value="1"/>
</dbReference>
<evidence type="ECO:0000256" key="5">
    <source>
        <dbReference type="ARBA" id="ARBA00022490"/>
    </source>
</evidence>
<keyword evidence="5 13" id="KW-0963">Cytoplasm</keyword>
<gene>
    <name evidence="14" type="primary">pyrH</name>
    <name evidence="13" type="synonym">frr</name>
    <name evidence="18" type="ORF">E6H01_06440</name>
</gene>
<name>A0A537L423_9BACT</name>
<evidence type="ECO:0000259" key="16">
    <source>
        <dbReference type="Pfam" id="PF00696"/>
    </source>
</evidence>
<evidence type="ECO:0000256" key="7">
    <source>
        <dbReference type="ARBA" id="ARBA00022741"/>
    </source>
</evidence>
<dbReference type="GO" id="GO:0006225">
    <property type="term" value="P:UDP biosynthetic process"/>
    <property type="evidence" value="ECO:0007669"/>
    <property type="project" value="TreeGrafter"/>
</dbReference>
<dbReference type="SUPFAM" id="SSF53633">
    <property type="entry name" value="Carbamate kinase-like"/>
    <property type="match status" value="1"/>
</dbReference>
<evidence type="ECO:0000313" key="18">
    <source>
        <dbReference type="EMBL" id="TMJ02656.1"/>
    </source>
</evidence>
<dbReference type="InterPro" id="IPR002661">
    <property type="entry name" value="Ribosome_recyc_fac"/>
</dbReference>
<dbReference type="Pfam" id="PF01765">
    <property type="entry name" value="RRF"/>
    <property type="match status" value="1"/>
</dbReference>
<feature type="binding site" evidence="14">
    <location>
        <begin position="142"/>
        <end position="149"/>
    </location>
    <ligand>
        <name>UMP</name>
        <dbReference type="ChEBI" id="CHEBI:57865"/>
    </ligand>
</feature>